<dbReference type="RefSeq" id="WP_381742577.1">
    <property type="nucleotide sequence ID" value="NZ_JBHSDP010000025.1"/>
</dbReference>
<evidence type="ECO:0000256" key="1">
    <source>
        <dbReference type="SAM" id="MobiDB-lite"/>
    </source>
</evidence>
<dbReference type="PROSITE" id="PS51257">
    <property type="entry name" value="PROKAR_LIPOPROTEIN"/>
    <property type="match status" value="1"/>
</dbReference>
<dbReference type="EMBL" id="JBHSDP010000025">
    <property type="protein sequence ID" value="MFC4331314.1"/>
    <property type="molecule type" value="Genomic_DNA"/>
</dbReference>
<sequence length="266" mass="28170">MFRKRPARVTAVVALLLATAAGCGDAGGLRAAGSTETAVSPARLWPSLRPAASPAWPYDEVQIETVKGITAPGDDIRQVDPVAVVRAEIAAHPGDYQGAKAPYRDTGARLAGCGAGPGHGDCPVLRPYYRDLTGDGRDDLTLGFRLYPTNQTAVRVYTFEGHRLVQVFANDDAVIGVELAGRAVIIRSPAGIAGYEYRTSWSWDADQRAMVFTRDEFLRTGPHKPTRARTPAPTVPPSPVPRPAPSETPAPAPGLTPSALPGESGR</sequence>
<feature type="compositionally biased region" description="Pro residues" evidence="1">
    <location>
        <begin position="233"/>
        <end position="254"/>
    </location>
</feature>
<feature type="region of interest" description="Disordered" evidence="1">
    <location>
        <begin position="218"/>
        <end position="266"/>
    </location>
</feature>
<protein>
    <recommendedName>
        <fullName evidence="5">Lipoprotein</fullName>
    </recommendedName>
</protein>
<comment type="caution">
    <text evidence="3">The sequence shown here is derived from an EMBL/GenBank/DDBJ whole genome shotgun (WGS) entry which is preliminary data.</text>
</comment>
<accession>A0ABV8TKV2</accession>
<evidence type="ECO:0000313" key="4">
    <source>
        <dbReference type="Proteomes" id="UP001595824"/>
    </source>
</evidence>
<keyword evidence="2" id="KW-0732">Signal</keyword>
<evidence type="ECO:0000256" key="2">
    <source>
        <dbReference type="SAM" id="SignalP"/>
    </source>
</evidence>
<evidence type="ECO:0008006" key="5">
    <source>
        <dbReference type="Google" id="ProtNLM"/>
    </source>
</evidence>
<dbReference type="Proteomes" id="UP001595824">
    <property type="component" value="Unassembled WGS sequence"/>
</dbReference>
<feature type="signal peptide" evidence="2">
    <location>
        <begin position="1"/>
        <end position="26"/>
    </location>
</feature>
<organism evidence="3 4">
    <name type="scientific">Streptomyces andamanensis</name>
    <dbReference type="NCBI Taxonomy" id="1565035"/>
    <lineage>
        <taxon>Bacteria</taxon>
        <taxon>Bacillati</taxon>
        <taxon>Actinomycetota</taxon>
        <taxon>Actinomycetes</taxon>
        <taxon>Kitasatosporales</taxon>
        <taxon>Streptomycetaceae</taxon>
        <taxon>Streptomyces</taxon>
    </lineage>
</organism>
<keyword evidence="4" id="KW-1185">Reference proteome</keyword>
<reference evidence="4" key="1">
    <citation type="journal article" date="2019" name="Int. J. Syst. Evol. Microbiol.">
        <title>The Global Catalogue of Microorganisms (GCM) 10K type strain sequencing project: providing services to taxonomists for standard genome sequencing and annotation.</title>
        <authorList>
            <consortium name="The Broad Institute Genomics Platform"/>
            <consortium name="The Broad Institute Genome Sequencing Center for Infectious Disease"/>
            <person name="Wu L."/>
            <person name="Ma J."/>
        </authorList>
    </citation>
    <scope>NUCLEOTIDE SEQUENCE [LARGE SCALE GENOMIC DNA]</scope>
    <source>
        <strain evidence="4">PCU 347</strain>
    </source>
</reference>
<feature type="chain" id="PRO_5046084961" description="Lipoprotein" evidence="2">
    <location>
        <begin position="27"/>
        <end position="266"/>
    </location>
</feature>
<evidence type="ECO:0000313" key="3">
    <source>
        <dbReference type="EMBL" id="MFC4331314.1"/>
    </source>
</evidence>
<proteinExistence type="predicted"/>
<gene>
    <name evidence="3" type="ORF">ACFPC0_26765</name>
</gene>
<name>A0ABV8TKV2_9ACTN</name>